<comment type="caution">
    <text evidence="3">The sequence shown here is derived from an EMBL/GenBank/DDBJ whole genome shotgun (WGS) entry which is preliminary data.</text>
</comment>
<dbReference type="PROSITE" id="PS00108">
    <property type="entry name" value="PROTEIN_KINASE_ST"/>
    <property type="match status" value="1"/>
</dbReference>
<dbReference type="SUPFAM" id="SSF56112">
    <property type="entry name" value="Protein kinase-like (PK-like)"/>
    <property type="match status" value="1"/>
</dbReference>
<dbReference type="GO" id="GO:0005524">
    <property type="term" value="F:ATP binding"/>
    <property type="evidence" value="ECO:0007669"/>
    <property type="project" value="InterPro"/>
</dbReference>
<protein>
    <recommendedName>
        <fullName evidence="2">Protein kinase domain-containing protein</fullName>
    </recommendedName>
</protein>
<dbReference type="SMART" id="SM00220">
    <property type="entry name" value="S_TKc"/>
    <property type="match status" value="1"/>
</dbReference>
<proteinExistence type="predicted"/>
<dbReference type="InterPro" id="IPR000719">
    <property type="entry name" value="Prot_kinase_dom"/>
</dbReference>
<gene>
    <name evidence="3" type="ORF">ZIOFF_044384</name>
</gene>
<dbReference type="InterPro" id="IPR008271">
    <property type="entry name" value="Ser/Thr_kinase_AS"/>
</dbReference>
<feature type="domain" description="Protein kinase" evidence="2">
    <location>
        <begin position="177"/>
        <end position="369"/>
    </location>
</feature>
<dbReference type="AlphaFoldDB" id="A0A8J5GBX2"/>
<dbReference type="Pfam" id="PF07714">
    <property type="entry name" value="PK_Tyr_Ser-Thr"/>
    <property type="match status" value="1"/>
</dbReference>
<evidence type="ECO:0000313" key="3">
    <source>
        <dbReference type="EMBL" id="KAG6496517.1"/>
    </source>
</evidence>
<dbReference type="PANTHER" id="PTHR44329:SF255">
    <property type="entry name" value="OS02G0527600 PROTEIN"/>
    <property type="match status" value="1"/>
</dbReference>
<dbReference type="PANTHER" id="PTHR44329">
    <property type="entry name" value="SERINE/THREONINE-PROTEIN KINASE TNNI3K-RELATED"/>
    <property type="match status" value="1"/>
</dbReference>
<dbReference type="InterPro" id="IPR001245">
    <property type="entry name" value="Ser-Thr/Tyr_kinase_cat_dom"/>
</dbReference>
<feature type="region of interest" description="Disordered" evidence="1">
    <location>
        <begin position="1"/>
        <end position="41"/>
    </location>
</feature>
<accession>A0A8J5GBX2</accession>
<organism evidence="3 4">
    <name type="scientific">Zingiber officinale</name>
    <name type="common">Ginger</name>
    <name type="synonym">Amomum zingiber</name>
    <dbReference type="NCBI Taxonomy" id="94328"/>
    <lineage>
        <taxon>Eukaryota</taxon>
        <taxon>Viridiplantae</taxon>
        <taxon>Streptophyta</taxon>
        <taxon>Embryophyta</taxon>
        <taxon>Tracheophyta</taxon>
        <taxon>Spermatophyta</taxon>
        <taxon>Magnoliopsida</taxon>
        <taxon>Liliopsida</taxon>
        <taxon>Zingiberales</taxon>
        <taxon>Zingiberaceae</taxon>
        <taxon>Zingiber</taxon>
    </lineage>
</organism>
<evidence type="ECO:0000313" key="4">
    <source>
        <dbReference type="Proteomes" id="UP000734854"/>
    </source>
</evidence>
<name>A0A8J5GBX2_ZINOF</name>
<sequence length="369" mass="40528">MKMAGRRSSYSLLSQDTDDAPPPVFDTPPSDKGRLRFDLPSNSSAVTALPQLQRQSSGSSYGESSLSGDYCLLATISSSNVDSEGFSPLTGGEGRGQDGAAAGLSLSSAKSWAQQAEETYQLQLALALRLCSEAACGEDPNFLDAADQVVLPERAAPASLSHRFWKDWSEAIKASSCTVVPPMGKLSFGLYRHRALLFKREAQRGASLSLQTPRKRMRSLKLALHFAIMRSLRHPNILLFMGAVTEPPNLSIVTEYLPRGSLYILLHKNVTKETLDERRRLSMAFDAAEGMNYLHKCNPPIVHRDLKSPNLLVDEKYTVKLVAAVAFKGRRLEIPSSVNKHLAAIIESCWASHYMLIRLPSNSQMSAYS</sequence>
<dbReference type="InterPro" id="IPR055164">
    <property type="entry name" value="EDR1/CTR1/ARMC3-like_pept-like"/>
</dbReference>
<dbReference type="GO" id="GO:0004674">
    <property type="term" value="F:protein serine/threonine kinase activity"/>
    <property type="evidence" value="ECO:0007669"/>
    <property type="project" value="TreeGrafter"/>
</dbReference>
<evidence type="ECO:0000256" key="1">
    <source>
        <dbReference type="SAM" id="MobiDB-lite"/>
    </source>
</evidence>
<dbReference type="PROSITE" id="PS50011">
    <property type="entry name" value="PROTEIN_KINASE_DOM"/>
    <property type="match status" value="1"/>
</dbReference>
<dbReference type="InterPro" id="IPR011009">
    <property type="entry name" value="Kinase-like_dom_sf"/>
</dbReference>
<reference evidence="3 4" key="1">
    <citation type="submission" date="2020-08" db="EMBL/GenBank/DDBJ databases">
        <title>Plant Genome Project.</title>
        <authorList>
            <person name="Zhang R.-G."/>
        </authorList>
    </citation>
    <scope>NUCLEOTIDE SEQUENCE [LARGE SCALE GENOMIC DNA]</scope>
    <source>
        <tissue evidence="3">Rhizome</tissue>
    </source>
</reference>
<dbReference type="Gene3D" id="1.10.510.10">
    <property type="entry name" value="Transferase(Phosphotransferase) domain 1"/>
    <property type="match status" value="1"/>
</dbReference>
<evidence type="ECO:0000259" key="2">
    <source>
        <dbReference type="PROSITE" id="PS50011"/>
    </source>
</evidence>
<dbReference type="EMBL" id="JACMSC010000012">
    <property type="protein sequence ID" value="KAG6496517.1"/>
    <property type="molecule type" value="Genomic_DNA"/>
</dbReference>
<dbReference type="InterPro" id="IPR051681">
    <property type="entry name" value="Ser/Thr_Kinases-Pseudokinases"/>
</dbReference>
<keyword evidence="4" id="KW-1185">Reference proteome</keyword>
<dbReference type="Proteomes" id="UP000734854">
    <property type="component" value="Unassembled WGS sequence"/>
</dbReference>
<dbReference type="Pfam" id="PF14381">
    <property type="entry name" value="EDR1_CTR1_ARMC3_pept"/>
    <property type="match status" value="1"/>
</dbReference>